<evidence type="ECO:0000256" key="3">
    <source>
        <dbReference type="ARBA" id="ARBA00022989"/>
    </source>
</evidence>
<reference evidence="6 8" key="1">
    <citation type="submission" date="2015-09" db="EMBL/GenBank/DDBJ databases">
        <authorList>
            <person name="Rodrigo-Torres L."/>
            <person name="Arahal D.R."/>
        </authorList>
    </citation>
    <scope>NUCLEOTIDE SEQUENCE [LARGE SCALE GENOMIC DNA]</scope>
    <source>
        <strain evidence="6 8">CECT 5118</strain>
    </source>
</reference>
<keyword evidence="2 5" id="KW-0812">Transmembrane</keyword>
<dbReference type="RefSeq" id="WP_058243840.1">
    <property type="nucleotide sequence ID" value="NZ_CYSB01000009.1"/>
</dbReference>
<feature type="transmembrane region" description="Helical" evidence="5">
    <location>
        <begin position="108"/>
        <end position="128"/>
    </location>
</feature>
<dbReference type="Proteomes" id="UP000051887">
    <property type="component" value="Unassembled WGS sequence"/>
</dbReference>
<feature type="transmembrane region" description="Helical" evidence="5">
    <location>
        <begin position="53"/>
        <end position="69"/>
    </location>
</feature>
<comment type="subcellular location">
    <subcellularLocation>
        <location evidence="1">Membrane</location>
    </subcellularLocation>
</comment>
<protein>
    <submittedName>
        <fullName evidence="7">Inner membrane protein YecN</fullName>
    </submittedName>
</protein>
<dbReference type="Gene3D" id="1.20.120.550">
    <property type="entry name" value="Membrane associated eicosanoid/glutathione metabolism-like domain"/>
    <property type="match status" value="1"/>
</dbReference>
<dbReference type="PANTHER" id="PTHR35814">
    <property type="match status" value="1"/>
</dbReference>
<dbReference type="SUPFAM" id="SSF161084">
    <property type="entry name" value="MAPEG domain-like"/>
    <property type="match status" value="1"/>
</dbReference>
<organism evidence="7 9">
    <name type="scientific">Thalassovita autumnalis</name>
    <dbReference type="NCBI Taxonomy" id="2072972"/>
    <lineage>
        <taxon>Bacteria</taxon>
        <taxon>Pseudomonadati</taxon>
        <taxon>Pseudomonadota</taxon>
        <taxon>Alphaproteobacteria</taxon>
        <taxon>Rhodobacterales</taxon>
        <taxon>Roseobacteraceae</taxon>
        <taxon>Thalassovita</taxon>
    </lineage>
</organism>
<evidence type="ECO:0000313" key="9">
    <source>
        <dbReference type="Proteomes" id="UP000051887"/>
    </source>
</evidence>
<dbReference type="EMBL" id="CYSC01000034">
    <property type="protein sequence ID" value="CUH72656.1"/>
    <property type="molecule type" value="Genomic_DNA"/>
</dbReference>
<dbReference type="InterPro" id="IPR023352">
    <property type="entry name" value="MAPEG-like_dom_sf"/>
</dbReference>
<dbReference type="InterPro" id="IPR001129">
    <property type="entry name" value="Membr-assoc_MAPEG"/>
</dbReference>
<feature type="transmembrane region" description="Helical" evidence="5">
    <location>
        <begin position="6"/>
        <end position="25"/>
    </location>
</feature>
<accession>A0A0P1FV23</accession>
<evidence type="ECO:0000313" key="7">
    <source>
        <dbReference type="EMBL" id="CUH72656.1"/>
    </source>
</evidence>
<sequence length="129" mass="13766">MPLAATPLYAGLAALLFLYLSVRVIGTRRSEKVSVGDGANKAMIKAMRTHSNCAEYAPISLLLLLLVELQGAPTWAVHVLGVMFLAGRLLHAIGFGRTPQIIPLRKSGMILTFAMMALSALGLIAHSLI</sequence>
<keyword evidence="8" id="KW-1185">Reference proteome</keyword>
<reference evidence="7 9" key="2">
    <citation type="submission" date="2015-09" db="EMBL/GenBank/DDBJ databases">
        <authorList>
            <consortium name="Swine Surveillance"/>
        </authorList>
    </citation>
    <scope>NUCLEOTIDE SEQUENCE [LARGE SCALE GENOMIC DNA]</scope>
    <source>
        <strain evidence="7 9">5120</strain>
    </source>
</reference>
<keyword evidence="4 5" id="KW-0472">Membrane</keyword>
<dbReference type="EMBL" id="CYSB01000009">
    <property type="protein sequence ID" value="CUH63722.1"/>
    <property type="molecule type" value="Genomic_DNA"/>
</dbReference>
<dbReference type="Pfam" id="PF01124">
    <property type="entry name" value="MAPEG"/>
    <property type="match status" value="1"/>
</dbReference>
<name>A0A0P1FV23_9RHOB</name>
<evidence type="ECO:0000256" key="2">
    <source>
        <dbReference type="ARBA" id="ARBA00022692"/>
    </source>
</evidence>
<evidence type="ECO:0000313" key="6">
    <source>
        <dbReference type="EMBL" id="CUH63722.1"/>
    </source>
</evidence>
<keyword evidence="3 5" id="KW-1133">Transmembrane helix</keyword>
<gene>
    <name evidence="7" type="primary">yecN</name>
    <name evidence="6" type="ORF">TL5118_00585</name>
    <name evidence="7" type="ORF">TL5120_02453</name>
</gene>
<dbReference type="PANTHER" id="PTHR35814:SF1">
    <property type="entry name" value="GLUTATHIONE S-TRANSFERASE-RELATED"/>
    <property type="match status" value="1"/>
</dbReference>
<evidence type="ECO:0000256" key="5">
    <source>
        <dbReference type="SAM" id="Phobius"/>
    </source>
</evidence>
<evidence type="ECO:0000313" key="8">
    <source>
        <dbReference type="Proteomes" id="UP000051086"/>
    </source>
</evidence>
<feature type="transmembrane region" description="Helical" evidence="5">
    <location>
        <begin position="75"/>
        <end position="96"/>
    </location>
</feature>
<proteinExistence type="predicted"/>
<evidence type="ECO:0000256" key="4">
    <source>
        <dbReference type="ARBA" id="ARBA00023136"/>
    </source>
</evidence>
<dbReference type="GO" id="GO:0016020">
    <property type="term" value="C:membrane"/>
    <property type="evidence" value="ECO:0007669"/>
    <property type="project" value="UniProtKB-SubCell"/>
</dbReference>
<dbReference type="AlphaFoldDB" id="A0A0P1FV23"/>
<dbReference type="Proteomes" id="UP000051086">
    <property type="component" value="Unassembled WGS sequence"/>
</dbReference>
<evidence type="ECO:0000256" key="1">
    <source>
        <dbReference type="ARBA" id="ARBA00004370"/>
    </source>
</evidence>
<dbReference type="OrthoDB" id="7619858at2"/>